<dbReference type="OrthoDB" id="73997at2759"/>
<keyword evidence="2" id="KW-0819">tRNA processing</keyword>
<dbReference type="EMBL" id="KE346366">
    <property type="protein sequence ID" value="KJE94053.1"/>
    <property type="molecule type" value="Genomic_DNA"/>
</dbReference>
<keyword evidence="8" id="KW-1185">Reference proteome</keyword>
<sequence>MASGVRTVAQLALARLAELDQDHAQSATACSRQLATLLHVLLDQSPASDTQPDAAAAAAAAADGLAPSPLLSSAPGKGKKAQQGKAPAKRTAAGMKSTATVVDPVTACVAAVIRAPMSSSSSSSCCEQCEAAVVDTLVSLVLAQDVSSALRKQLIKLVVTWRDVLGASMSKALSHAIAARLERLPQSLSLVQWVCNLNELRVETTQAMQLSMDMYLPKLARYFVQCVEHALLPGGVAVITTPDYSTARMSMDELSTEVLDASSLLALILRKQPGVHSLVAAPSVSDPPALAALTDLGADLLNSCLVVTTQLAHVFAQATMRSVGVLLGTLFSIWCAASPDQLLPVLLTDLLGITPSSHPASTTAAATATATAVATTTPIALNPDLLKGTAQLLRNEGSADVLDAGLAMRRVAFCDAILRSLPLDVFLTTVSSSPDSPPLLGRLLPYIANVYQCGSSDQRFLASVFQAMSLWVSSVEKTATLATAAAAAADNTGLHANAIAQIVGTQLEAWGNTVVSLAVGIAETQQDAAARFLIGNMLKCLTAVDLASSSWSSTAHAPQSPDRALDAALKFSSQRLHSKLAILILVEAVKCGHLGRITHHLPNPAAVALRIALGEQTLASVASLLFASIAHTAPQQLELWLEPLRAAFLDSAHPTTSPAAPLATSNVRPFGFSDPVALPLLTEQVLPRLLAEHRDGIVSAILAIPNLSLLSRQVGPLTLLLSTLVAARRLGHFEKTAFEPSLSESDGLRIPGLLPLELYISALCSPNSHLAAIAYSLLLTPKMVADPVSEYELSALQAALPVAMLCTEASLTSHVEEVVRQTLMRIASGCGSLSSALRLSKKESSDLTSVVEPQALPSFVRWLWEHALQSCHRAAPHTQRLLSFRWMRIIIELFSASAAFQHDFFSTRTLEVVFPALHDSYSTVCDCALEILSVFPRPFLRQSRFDGNSHGFQLDDLFQLFVRLLPSFRSAELEHVPRLLCVLSWHLNPENPLDLSLLSNAQPAQDGWMTLWTHLLARLDAAMVEFIAATSGSRPAASPSPAFKRPASLFEIPNLLACCRVLLREANASHRLHALIGCDLHLRLTQLLRLSLPLVGCAAPEGQSTLADVDATSDSTTTDRQDDEEDAADDNDEEELEALTSTSSSNGKRAPSVTFIFRMSRQCCLLLEDVTEALFRDIFATPNAPFAERTAFVIKPDGVLDCLAAESVGILIAARHKGSIGIGEGVVFKLAERLWRLGGHLWARAEYSHLSLLPAAWLKIALEAAGVSQFKGVLATTPVEHQSAALDNVLAEATGRIAISRRSAGLPLLVASLLASSMSRSIQSDLLVRDVIDSILSAIQHKLAVAVEALQPSPTRYEAAPIESIVHLLNILRILVRDVRLVGVLQSFLARILAMALSLFEHHLWPVRNAATLLFSCLHPRVVGFTPQSTPGQRASSTLDELYQRYPDLRRQLEEICEKSNLDHGSSALHAAMMILCSLSPPPHPSQYVSSAQDFLASRQPLDAAIVRCSHSPLFLTRCSAARATIALVPSSEVCQFVCALIETLRAERRQNTLHGVLLQVFEVLSWHLARSSTAQSQQLATTVWPSVASLVWLIQATSVVAPAVQTCYLEISHLVEAHLPKDQHLDGLDLHVQARDTAAVSVLRRTPPASSALASGSLLVVACLRLTSVQTLATQLSLDQLDADSLPLLLDHAAQQVATAGLDPSVCGILLEYLCAVLAANLRSPHGRHPPLLASQLSLYTALVSARTCDSLARLCTLPHATVLHACLHEFEASESVRTRATVALTHCLVHAHVGVGEVGAFEELFDRQLTRIAQLALPSATVRDRTAAAQALAVTMASRQLFSTLFTTRPAAAAAMVHSVVRLLFDENGDVREVASQAVQQLINPALPPMVHIPALIAFFEAISGPRSDDIQLALPLSCWAELILGAPGSSATLRSASATLSDLRAQAFVPEAANSFVDELAVAQLCANAFADRLDAGERFSKDEQALLSTRTSQVGDLLATRRQSGLALSSAPRIGAEDTFLPQKRFALWAGAFQRL</sequence>
<gene>
    <name evidence="7" type="ORF">CAOG_004750</name>
</gene>
<dbReference type="PANTHER" id="PTHR14387">
    <property type="entry name" value="THADA/DEATH RECEPTOR INTERACTING PROTEIN"/>
    <property type="match status" value="1"/>
</dbReference>
<dbReference type="STRING" id="595528.A0A0D2WRV9"/>
<evidence type="ECO:0000259" key="6">
    <source>
        <dbReference type="Pfam" id="PF25151"/>
    </source>
</evidence>
<dbReference type="Pfam" id="PF25151">
    <property type="entry name" value="TPR_Trm732_C"/>
    <property type="match status" value="1"/>
</dbReference>
<evidence type="ECO:0000256" key="1">
    <source>
        <dbReference type="ARBA" id="ARBA00010409"/>
    </source>
</evidence>
<reference evidence="8" key="1">
    <citation type="submission" date="2011-02" db="EMBL/GenBank/DDBJ databases">
        <title>The Genome Sequence of Capsaspora owczarzaki ATCC 30864.</title>
        <authorList>
            <person name="Russ C."/>
            <person name="Cuomo C."/>
            <person name="Burger G."/>
            <person name="Gray M.W."/>
            <person name="Holland P.W.H."/>
            <person name="King N."/>
            <person name="Lang F.B.F."/>
            <person name="Roger A.J."/>
            <person name="Ruiz-Trillo I."/>
            <person name="Young S.K."/>
            <person name="Zeng Q."/>
            <person name="Gargeya S."/>
            <person name="Alvarado L."/>
            <person name="Berlin A."/>
            <person name="Chapman S.B."/>
            <person name="Chen Z."/>
            <person name="Freedman E."/>
            <person name="Gellesch M."/>
            <person name="Goldberg J."/>
            <person name="Griggs A."/>
            <person name="Gujja S."/>
            <person name="Heilman E."/>
            <person name="Heiman D."/>
            <person name="Howarth C."/>
            <person name="Mehta T."/>
            <person name="Neiman D."/>
            <person name="Pearson M."/>
            <person name="Roberts A."/>
            <person name="Saif S."/>
            <person name="Shea T."/>
            <person name="Shenoy N."/>
            <person name="Sisk P."/>
            <person name="Stolte C."/>
            <person name="Sykes S."/>
            <person name="White J."/>
            <person name="Yandava C."/>
            <person name="Haas B."/>
            <person name="Nusbaum C."/>
            <person name="Birren B."/>
        </authorList>
    </citation>
    <scope>NUCLEOTIDE SEQUENCE</scope>
    <source>
        <strain evidence="8">ATCC 30864</strain>
    </source>
</reference>
<dbReference type="PANTHER" id="PTHR14387:SF0">
    <property type="entry name" value="DUF2428 DOMAIN-CONTAINING PROTEIN"/>
    <property type="match status" value="1"/>
</dbReference>
<comment type="similarity">
    <text evidence="1">Belongs to the THADA family.</text>
</comment>
<dbReference type="GO" id="GO:0005829">
    <property type="term" value="C:cytosol"/>
    <property type="evidence" value="ECO:0007669"/>
    <property type="project" value="TreeGrafter"/>
</dbReference>
<dbReference type="InterPro" id="IPR051954">
    <property type="entry name" value="tRNA_methyltransferase_THADA"/>
</dbReference>
<evidence type="ECO:0000259" key="5">
    <source>
        <dbReference type="Pfam" id="PF25150"/>
    </source>
</evidence>
<dbReference type="Pfam" id="PF10350">
    <property type="entry name" value="DUF2428"/>
    <property type="match status" value="1"/>
</dbReference>
<evidence type="ECO:0000256" key="2">
    <source>
        <dbReference type="ARBA" id="ARBA00022694"/>
    </source>
</evidence>
<dbReference type="Proteomes" id="UP000008743">
    <property type="component" value="Unassembled WGS sequence"/>
</dbReference>
<feature type="domain" description="DUF2428" evidence="4">
    <location>
        <begin position="1086"/>
        <end position="1405"/>
    </location>
</feature>
<feature type="region of interest" description="Disordered" evidence="3">
    <location>
        <begin position="1106"/>
        <end position="1148"/>
    </location>
</feature>
<feature type="compositionally biased region" description="Acidic residues" evidence="3">
    <location>
        <begin position="1121"/>
        <end position="1137"/>
    </location>
</feature>
<evidence type="ECO:0000256" key="3">
    <source>
        <dbReference type="SAM" id="MobiDB-lite"/>
    </source>
</evidence>
<feature type="domain" description="tRNA (32-2'-O)-methyltransferase regulator THADA-like C-terminal TPR repeats region" evidence="6">
    <location>
        <begin position="1408"/>
        <end position="1563"/>
    </location>
</feature>
<evidence type="ECO:0000313" key="8">
    <source>
        <dbReference type="Proteomes" id="UP000008743"/>
    </source>
</evidence>
<organism evidence="7 8">
    <name type="scientific">Capsaspora owczarzaki (strain ATCC 30864)</name>
    <dbReference type="NCBI Taxonomy" id="595528"/>
    <lineage>
        <taxon>Eukaryota</taxon>
        <taxon>Filasterea</taxon>
        <taxon>Capsaspora</taxon>
    </lineage>
</organism>
<accession>A0A0D2WRV9</accession>
<dbReference type="GO" id="GO:0030488">
    <property type="term" value="P:tRNA methylation"/>
    <property type="evidence" value="ECO:0007669"/>
    <property type="project" value="TreeGrafter"/>
</dbReference>
<dbReference type="eggNOG" id="KOG1810">
    <property type="taxonomic scope" value="Eukaryota"/>
</dbReference>
<dbReference type="InterPro" id="IPR056842">
    <property type="entry name" value="THADA-like_TPR_C"/>
</dbReference>
<dbReference type="InterPro" id="IPR056843">
    <property type="entry name" value="THADA-like_TPR"/>
</dbReference>
<feature type="region of interest" description="Disordered" evidence="3">
    <location>
        <begin position="68"/>
        <end position="92"/>
    </location>
</feature>
<dbReference type="SUPFAM" id="SSF48371">
    <property type="entry name" value="ARM repeat"/>
    <property type="match status" value="1"/>
</dbReference>
<dbReference type="InterPro" id="IPR016024">
    <property type="entry name" value="ARM-type_fold"/>
</dbReference>
<dbReference type="InterPro" id="IPR019442">
    <property type="entry name" value="THADA/TRM732_DUF2428"/>
</dbReference>
<evidence type="ECO:0000259" key="4">
    <source>
        <dbReference type="Pfam" id="PF10350"/>
    </source>
</evidence>
<name>A0A0D2WRV9_CAPO3</name>
<proteinExistence type="inferred from homology"/>
<feature type="compositionally biased region" description="Low complexity" evidence="3">
    <location>
        <begin position="1106"/>
        <end position="1118"/>
    </location>
</feature>
<dbReference type="RefSeq" id="XP_004347501.2">
    <property type="nucleotide sequence ID" value="XM_004347451.2"/>
</dbReference>
<dbReference type="Pfam" id="PF25150">
    <property type="entry name" value="TPR_Trm732"/>
    <property type="match status" value="1"/>
</dbReference>
<feature type="domain" description="tRNA (32-2'-O)-methyltransferase regulator THADA-like TPR repeats region" evidence="5">
    <location>
        <begin position="685"/>
        <end position="895"/>
    </location>
</feature>
<protein>
    <submittedName>
        <fullName evidence="7">Uncharacterized protein</fullName>
    </submittedName>
</protein>
<dbReference type="InParanoid" id="A0A0D2WRV9"/>
<evidence type="ECO:0000313" key="7">
    <source>
        <dbReference type="EMBL" id="KJE94053.1"/>
    </source>
</evidence>